<evidence type="ECO:0000313" key="2">
    <source>
        <dbReference type="EMBL" id="RKT46641.1"/>
    </source>
</evidence>
<dbReference type="Proteomes" id="UP000274556">
    <property type="component" value="Unassembled WGS sequence"/>
</dbReference>
<dbReference type="Pfam" id="PF18722">
    <property type="entry name" value="MazG_C"/>
    <property type="match status" value="1"/>
</dbReference>
<keyword evidence="3" id="KW-1185">Reference proteome</keyword>
<dbReference type="InterPro" id="IPR041407">
    <property type="entry name" value="MazG_C"/>
</dbReference>
<protein>
    <recommendedName>
        <fullName evidence="1">MazG C-terminal domain-containing protein</fullName>
    </recommendedName>
</protein>
<gene>
    <name evidence="2" type="ORF">BDD21_4168</name>
</gene>
<feature type="domain" description="MazG C-terminal" evidence="1">
    <location>
        <begin position="116"/>
        <end position="297"/>
    </location>
</feature>
<dbReference type="AlphaFoldDB" id="A0A495VB70"/>
<evidence type="ECO:0000313" key="3">
    <source>
        <dbReference type="Proteomes" id="UP000274556"/>
    </source>
</evidence>
<organism evidence="2 3">
    <name type="scientific">Thiocapsa rosea</name>
    <dbReference type="NCBI Taxonomy" id="69360"/>
    <lineage>
        <taxon>Bacteria</taxon>
        <taxon>Pseudomonadati</taxon>
        <taxon>Pseudomonadota</taxon>
        <taxon>Gammaproteobacteria</taxon>
        <taxon>Chromatiales</taxon>
        <taxon>Chromatiaceae</taxon>
        <taxon>Thiocapsa</taxon>
    </lineage>
</organism>
<reference evidence="2 3" key="1">
    <citation type="submission" date="2018-10" db="EMBL/GenBank/DDBJ databases">
        <title>Genomic Encyclopedia of Archaeal and Bacterial Type Strains, Phase II (KMG-II): from individual species to whole genera.</title>
        <authorList>
            <person name="Goeker M."/>
        </authorList>
    </citation>
    <scope>NUCLEOTIDE SEQUENCE [LARGE SCALE GENOMIC DNA]</scope>
    <source>
        <strain evidence="2 3">DSM 235</strain>
    </source>
</reference>
<evidence type="ECO:0000259" key="1">
    <source>
        <dbReference type="Pfam" id="PF18722"/>
    </source>
</evidence>
<name>A0A495VB70_9GAMM</name>
<sequence>MCRRLGVKLAEVFHSPTNETDIRILLANDQEYGPGSEVIATPEIESLDSALINLGCMAAQLLKIDWSSRDPHNDLGDFARMYLQAIHATGLSFTKVVNGNLVKALGRFCTPRADSLPDFDAVFPEEEQLPRRFEIHFAQRRDGKCYLKWNGVFIGSPLTDSIKDPDGYRFHDVFHLAHAAILHWSPALRALIKQKRKSDPLVDEAQDGGRAIVVEEGLTAWIYSYSKGLEYFEGHGGVSFDVLKTIQKFVHGYEVEKCPLKLWEEAILQGYSAFRQVRKNGGGIITGDRNKRRIVYRAIGE</sequence>
<dbReference type="EMBL" id="RBXL01000001">
    <property type="protein sequence ID" value="RKT46641.1"/>
    <property type="molecule type" value="Genomic_DNA"/>
</dbReference>
<accession>A0A495VB70</accession>
<proteinExistence type="predicted"/>
<comment type="caution">
    <text evidence="2">The sequence shown here is derived from an EMBL/GenBank/DDBJ whole genome shotgun (WGS) entry which is preliminary data.</text>
</comment>